<dbReference type="SUPFAM" id="SSF52172">
    <property type="entry name" value="CheY-like"/>
    <property type="match status" value="1"/>
</dbReference>
<feature type="domain" description="Response regulatory" evidence="5">
    <location>
        <begin position="3"/>
        <end position="120"/>
    </location>
</feature>
<organism evidence="6 7">
    <name type="scientific">Pedobacter yulinensis</name>
    <dbReference type="NCBI Taxonomy" id="2126353"/>
    <lineage>
        <taxon>Bacteria</taxon>
        <taxon>Pseudomonadati</taxon>
        <taxon>Bacteroidota</taxon>
        <taxon>Sphingobacteriia</taxon>
        <taxon>Sphingobacteriales</taxon>
        <taxon>Sphingobacteriaceae</taxon>
        <taxon>Pedobacter</taxon>
    </lineage>
</organism>
<keyword evidence="1 3" id="KW-0597">Phosphoprotein</keyword>
<dbReference type="PROSITE" id="PS50110">
    <property type="entry name" value="RESPONSE_REGULATORY"/>
    <property type="match status" value="1"/>
</dbReference>
<evidence type="ECO:0000313" key="6">
    <source>
        <dbReference type="EMBL" id="PST82809.1"/>
    </source>
</evidence>
<dbReference type="EMBL" id="PYLS01000005">
    <property type="protein sequence ID" value="PST82809.1"/>
    <property type="molecule type" value="Genomic_DNA"/>
</dbReference>
<dbReference type="InterPro" id="IPR000792">
    <property type="entry name" value="Tscrpt_reg_LuxR_C"/>
</dbReference>
<keyword evidence="7" id="KW-1185">Reference proteome</keyword>
<dbReference type="Pfam" id="PF00196">
    <property type="entry name" value="GerE"/>
    <property type="match status" value="1"/>
</dbReference>
<dbReference type="GO" id="GO:0000160">
    <property type="term" value="P:phosphorelay signal transduction system"/>
    <property type="evidence" value="ECO:0007669"/>
    <property type="project" value="InterPro"/>
</dbReference>
<evidence type="ECO:0000256" key="3">
    <source>
        <dbReference type="PROSITE-ProRule" id="PRU00169"/>
    </source>
</evidence>
<dbReference type="InterPro" id="IPR016032">
    <property type="entry name" value="Sig_transdc_resp-reg_C-effctor"/>
</dbReference>
<evidence type="ECO:0000256" key="2">
    <source>
        <dbReference type="ARBA" id="ARBA00023125"/>
    </source>
</evidence>
<dbReference type="SUPFAM" id="SSF46894">
    <property type="entry name" value="C-terminal effector domain of the bipartite response regulators"/>
    <property type="match status" value="1"/>
</dbReference>
<comment type="caution">
    <text evidence="6">The sequence shown here is derived from an EMBL/GenBank/DDBJ whole genome shotgun (WGS) entry which is preliminary data.</text>
</comment>
<dbReference type="InterPro" id="IPR058245">
    <property type="entry name" value="NreC/VraR/RcsB-like_REC"/>
</dbReference>
<name>A0A2T3HK63_9SPHI</name>
<dbReference type="Proteomes" id="UP000240912">
    <property type="component" value="Unassembled WGS sequence"/>
</dbReference>
<dbReference type="PRINTS" id="PR00038">
    <property type="entry name" value="HTHLUXR"/>
</dbReference>
<dbReference type="Pfam" id="PF00072">
    <property type="entry name" value="Response_reg"/>
    <property type="match status" value="1"/>
</dbReference>
<protein>
    <submittedName>
        <fullName evidence="6">DNA-binding response regulator</fullName>
    </submittedName>
</protein>
<dbReference type="CDD" id="cd06170">
    <property type="entry name" value="LuxR_C_like"/>
    <property type="match status" value="1"/>
</dbReference>
<dbReference type="PANTHER" id="PTHR43214">
    <property type="entry name" value="TWO-COMPONENT RESPONSE REGULATOR"/>
    <property type="match status" value="1"/>
</dbReference>
<dbReference type="InterPro" id="IPR039420">
    <property type="entry name" value="WalR-like"/>
</dbReference>
<dbReference type="PANTHER" id="PTHR43214:SF43">
    <property type="entry name" value="TWO-COMPONENT RESPONSE REGULATOR"/>
    <property type="match status" value="1"/>
</dbReference>
<dbReference type="RefSeq" id="WP_107215070.1">
    <property type="nucleotide sequence ID" value="NZ_KZ686269.1"/>
</dbReference>
<dbReference type="CDD" id="cd17535">
    <property type="entry name" value="REC_NarL-like"/>
    <property type="match status" value="1"/>
</dbReference>
<dbReference type="SMART" id="SM00448">
    <property type="entry name" value="REC"/>
    <property type="match status" value="1"/>
</dbReference>
<dbReference type="InterPro" id="IPR001789">
    <property type="entry name" value="Sig_transdc_resp-reg_receiver"/>
</dbReference>
<dbReference type="InterPro" id="IPR011006">
    <property type="entry name" value="CheY-like_superfamily"/>
</dbReference>
<dbReference type="GO" id="GO:0006355">
    <property type="term" value="P:regulation of DNA-templated transcription"/>
    <property type="evidence" value="ECO:0007669"/>
    <property type="project" value="InterPro"/>
</dbReference>
<keyword evidence="2 6" id="KW-0238">DNA-binding</keyword>
<reference evidence="6 7" key="1">
    <citation type="submission" date="2018-03" db="EMBL/GenBank/DDBJ databases">
        <authorList>
            <person name="Keele B.F."/>
        </authorList>
    </citation>
    <scope>NUCLEOTIDE SEQUENCE [LARGE SCALE GENOMIC DNA]</scope>
    <source>
        <strain evidence="6 7">YL28-9</strain>
    </source>
</reference>
<sequence length="215" mass="23685">MINIILAEDHNIVRNGIRTILEEHKGFAVLADVSDGLEAWALIAEGAKADIILADISMPNLDGLGLVRKCREADYSGKFIFLSMMDSEKYIADAFQAGADGYLLKDVGPEELIFAIAQVNAGFRYLSSTLADYFIDKFLGKPAVRLVDGDSIDFSGRELEILRLISEGMTNQEMAGILNISKRTVEGHRQTLLEKTHTRNTAALIRFAITTGYVI</sequence>
<evidence type="ECO:0000259" key="4">
    <source>
        <dbReference type="PROSITE" id="PS50043"/>
    </source>
</evidence>
<accession>A0A2T3HK63</accession>
<evidence type="ECO:0000256" key="1">
    <source>
        <dbReference type="ARBA" id="ARBA00022553"/>
    </source>
</evidence>
<dbReference type="GO" id="GO:0003677">
    <property type="term" value="F:DNA binding"/>
    <property type="evidence" value="ECO:0007669"/>
    <property type="project" value="UniProtKB-KW"/>
</dbReference>
<feature type="modified residue" description="4-aspartylphosphate" evidence="3">
    <location>
        <position position="55"/>
    </location>
</feature>
<dbReference type="PROSITE" id="PS50043">
    <property type="entry name" value="HTH_LUXR_2"/>
    <property type="match status" value="1"/>
</dbReference>
<dbReference type="SMART" id="SM00421">
    <property type="entry name" value="HTH_LUXR"/>
    <property type="match status" value="1"/>
</dbReference>
<evidence type="ECO:0000259" key="5">
    <source>
        <dbReference type="PROSITE" id="PS50110"/>
    </source>
</evidence>
<feature type="domain" description="HTH luxR-type" evidence="4">
    <location>
        <begin position="147"/>
        <end position="212"/>
    </location>
</feature>
<dbReference type="Gene3D" id="3.40.50.2300">
    <property type="match status" value="1"/>
</dbReference>
<proteinExistence type="predicted"/>
<dbReference type="OrthoDB" id="9797341at2"/>
<evidence type="ECO:0000313" key="7">
    <source>
        <dbReference type="Proteomes" id="UP000240912"/>
    </source>
</evidence>
<dbReference type="AlphaFoldDB" id="A0A2T3HK63"/>
<gene>
    <name evidence="6" type="ORF">C7T94_09200</name>
</gene>